<gene>
    <name evidence="3" type="ORF">SAMN04488009_0001</name>
</gene>
<feature type="non-terminal residue" evidence="3">
    <location>
        <position position="482"/>
    </location>
</feature>
<feature type="compositionally biased region" description="Acidic residues" evidence="1">
    <location>
        <begin position="390"/>
        <end position="400"/>
    </location>
</feature>
<feature type="compositionally biased region" description="Acidic residues" evidence="1">
    <location>
        <begin position="425"/>
        <end position="435"/>
    </location>
</feature>
<accession>A0ABY1SLT6</accession>
<proteinExistence type="predicted"/>
<evidence type="ECO:0000256" key="2">
    <source>
        <dbReference type="SAM" id="Phobius"/>
    </source>
</evidence>
<comment type="caution">
    <text evidence="3">The sequence shown here is derived from an EMBL/GenBank/DDBJ whole genome shotgun (WGS) entry which is preliminary data.</text>
</comment>
<reference evidence="3 4" key="1">
    <citation type="submission" date="2017-06" db="EMBL/GenBank/DDBJ databases">
        <authorList>
            <person name="Varghese N."/>
            <person name="Submissions S."/>
        </authorList>
    </citation>
    <scope>NUCLEOTIDE SEQUENCE [LARGE SCALE GENOMIC DNA]</scope>
    <source>
        <strain evidence="3 4">DSM 19840</strain>
    </source>
</reference>
<organism evidence="3 4">
    <name type="scientific">Maribacter sedimenticola</name>
    <dbReference type="NCBI Taxonomy" id="228956"/>
    <lineage>
        <taxon>Bacteria</taxon>
        <taxon>Pseudomonadati</taxon>
        <taxon>Bacteroidota</taxon>
        <taxon>Flavobacteriia</taxon>
        <taxon>Flavobacteriales</taxon>
        <taxon>Flavobacteriaceae</taxon>
        <taxon>Maribacter</taxon>
    </lineage>
</organism>
<feature type="compositionally biased region" description="Acidic residues" evidence="1">
    <location>
        <begin position="444"/>
        <end position="463"/>
    </location>
</feature>
<protein>
    <recommendedName>
        <fullName evidence="5">Gliding motility-associated C-terminal domain-containing protein</fullName>
    </recommendedName>
</protein>
<feature type="transmembrane region" description="Helical" evidence="2">
    <location>
        <begin position="12"/>
        <end position="33"/>
    </location>
</feature>
<name>A0ABY1SLT6_9FLAO</name>
<feature type="region of interest" description="Disordered" evidence="1">
    <location>
        <begin position="298"/>
        <end position="351"/>
    </location>
</feature>
<sequence>MGKTTLLKIDGFRFKLSNLFLICFSFFIIGIQFSKANQEGSLMYKNNDTTTNNDTDIDEDDDGILDTVEDQNEDGDNNYLTNPSDQDGDGIPNYLDIDSDNDGILDTIEAQGNGTLIVRWNRDDNGNGLDDAFEQSGMLGLTPVNTDGIRGSCKPIPDYLDIDSDIDGIRDNVEAQSFLGYVAPLNIDINANGLDDAYEGSYGFGIIPINSDNDEFPDYRDFDSDADGIKDKVEAQTSAGYLRPLGDTNCNDIDDAYEDGLSTIDTDGDGMPDYRDIDSDNDGILDNNESQTIDGYLAPGGVDNNRNGMDDVYTPSGITPINSDNDSQPDFRDIDSDNDGIPDNVEAQTTSGYIAPNADDSVTYASNDGVNSAYIGGLDPVNTDGTDNVDYLDDDSDNDSVPDNNEGNDFNYDGIPDQSYTGTDTDGDGLDDGYEGSDVNDGFDVNDEIDDPATDLPDTDGTEDVNYRDLDDDGDGIDTPDE</sequence>
<feature type="region of interest" description="Disordered" evidence="1">
    <location>
        <begin position="377"/>
        <end position="482"/>
    </location>
</feature>
<evidence type="ECO:0000313" key="3">
    <source>
        <dbReference type="EMBL" id="SNR77925.1"/>
    </source>
</evidence>
<evidence type="ECO:0000256" key="1">
    <source>
        <dbReference type="SAM" id="MobiDB-lite"/>
    </source>
</evidence>
<keyword evidence="2" id="KW-0812">Transmembrane</keyword>
<evidence type="ECO:0008006" key="5">
    <source>
        <dbReference type="Google" id="ProtNLM"/>
    </source>
</evidence>
<keyword evidence="2" id="KW-1133">Transmembrane helix</keyword>
<dbReference type="EMBL" id="FZNV01000010">
    <property type="protein sequence ID" value="SNR77925.1"/>
    <property type="molecule type" value="Genomic_DNA"/>
</dbReference>
<feature type="compositionally biased region" description="Acidic residues" evidence="1">
    <location>
        <begin position="470"/>
        <end position="482"/>
    </location>
</feature>
<feature type="compositionally biased region" description="Polar residues" evidence="1">
    <location>
        <begin position="316"/>
        <end position="328"/>
    </location>
</feature>
<keyword evidence="4" id="KW-1185">Reference proteome</keyword>
<evidence type="ECO:0000313" key="4">
    <source>
        <dbReference type="Proteomes" id="UP000198337"/>
    </source>
</evidence>
<dbReference type="Proteomes" id="UP000198337">
    <property type="component" value="Unassembled WGS sequence"/>
</dbReference>
<keyword evidence="2" id="KW-0472">Membrane</keyword>
<feature type="region of interest" description="Disordered" evidence="1">
    <location>
        <begin position="69"/>
        <end position="91"/>
    </location>
</feature>